<dbReference type="Gene3D" id="1.25.40.10">
    <property type="entry name" value="Tetratricopeptide repeat domain"/>
    <property type="match status" value="1"/>
</dbReference>
<sequence length="443" mass="49401">MSIRPSVIRGARRIINKEPCIFCLHRSPLGARTFTIKQRIDPRKGTPGEVRADIDQRNRRLYFRMLEADKLIPCKLEDANKIINHFVSNRASMNPATNARTLAQQFKLKVVHLPMLAIPMFRIPDVNDTTRQLPPSSNAPLAASLLVACSAAGDLQATLQILNAVYYSAKVHNMPKAAEMARLYTPKQISDARRMLEQLAEGKQGNSGATGDANAMTLHGKFLELAGDTAQARFFYEKALERYDTKIWRGYPHPMALPWLTPWTELVKLEEASPAPSVERITKAIKFGALKADDPMAYYKLATLQASKNPDWLNYMSKAAASGHPEAMYELGLFYHEVQAQPSTFLGNTGFRKALNFITSWKRNGAADFGMEWLNAAATGGHKPAVMEMARMYERNGQEDQVQNCLEVVAADPPNGVPEEWPDLAAQARHRLAALKSVKRAMP</sequence>
<dbReference type="GeneID" id="28768435"/>
<dbReference type="SUPFAM" id="SSF81901">
    <property type="entry name" value="HCP-like"/>
    <property type="match status" value="1"/>
</dbReference>
<dbReference type="AlphaFoldDB" id="A0A177CCQ4"/>
<dbReference type="Proteomes" id="UP000077069">
    <property type="component" value="Unassembled WGS sequence"/>
</dbReference>
<name>A0A177CCQ4_9PLEO</name>
<reference evidence="1 2" key="1">
    <citation type="submission" date="2016-05" db="EMBL/GenBank/DDBJ databases">
        <title>Comparative analysis of secretome profiles of manganese(II)-oxidizing ascomycete fungi.</title>
        <authorList>
            <consortium name="DOE Joint Genome Institute"/>
            <person name="Zeiner C.A."/>
            <person name="Purvine S.O."/>
            <person name="Zink E.M."/>
            <person name="Wu S."/>
            <person name="Pasa-Tolic L."/>
            <person name="Chaput D.L."/>
            <person name="Haridas S."/>
            <person name="Grigoriev I.V."/>
            <person name="Santelli C.M."/>
            <person name="Hansel C.M."/>
        </authorList>
    </citation>
    <scope>NUCLEOTIDE SEQUENCE [LARGE SCALE GENOMIC DNA]</scope>
    <source>
        <strain evidence="1 2">AP3s5-JAC2a</strain>
    </source>
</reference>
<gene>
    <name evidence="1" type="ORF">CC84DRAFT_1259923</name>
</gene>
<dbReference type="STRING" id="1460663.A0A177CCQ4"/>
<proteinExistence type="predicted"/>
<dbReference type="EMBL" id="KV441553">
    <property type="protein sequence ID" value="OAG04558.1"/>
    <property type="molecule type" value="Genomic_DNA"/>
</dbReference>
<accession>A0A177CCQ4</accession>
<evidence type="ECO:0000313" key="1">
    <source>
        <dbReference type="EMBL" id="OAG04558.1"/>
    </source>
</evidence>
<protein>
    <recommendedName>
        <fullName evidence="3">HCP-like protein</fullName>
    </recommendedName>
</protein>
<dbReference type="OrthoDB" id="5379420at2759"/>
<dbReference type="RefSeq" id="XP_018034923.1">
    <property type="nucleotide sequence ID" value="XM_018184949.1"/>
</dbReference>
<dbReference type="InterPro" id="IPR011990">
    <property type="entry name" value="TPR-like_helical_dom_sf"/>
</dbReference>
<dbReference type="InParanoid" id="A0A177CCQ4"/>
<keyword evidence="2" id="KW-1185">Reference proteome</keyword>
<evidence type="ECO:0008006" key="3">
    <source>
        <dbReference type="Google" id="ProtNLM"/>
    </source>
</evidence>
<evidence type="ECO:0000313" key="2">
    <source>
        <dbReference type="Proteomes" id="UP000077069"/>
    </source>
</evidence>
<organism evidence="1 2">
    <name type="scientific">Paraphaeosphaeria sporulosa</name>
    <dbReference type="NCBI Taxonomy" id="1460663"/>
    <lineage>
        <taxon>Eukaryota</taxon>
        <taxon>Fungi</taxon>
        <taxon>Dikarya</taxon>
        <taxon>Ascomycota</taxon>
        <taxon>Pezizomycotina</taxon>
        <taxon>Dothideomycetes</taxon>
        <taxon>Pleosporomycetidae</taxon>
        <taxon>Pleosporales</taxon>
        <taxon>Massarineae</taxon>
        <taxon>Didymosphaeriaceae</taxon>
        <taxon>Paraphaeosphaeria</taxon>
    </lineage>
</organism>